<reference evidence="3" key="1">
    <citation type="submission" date="2023-06" db="EMBL/GenBank/DDBJ databases">
        <authorList>
            <person name="Zeman M."/>
            <person name="Kubasova T."/>
            <person name="Jahodarova E."/>
            <person name="Nykrynova M."/>
            <person name="Rychlik I."/>
        </authorList>
    </citation>
    <scope>NUCLEOTIDE SEQUENCE</scope>
    <source>
        <strain evidence="3">ET15</strain>
        <strain evidence="2">ET37</strain>
    </source>
</reference>
<gene>
    <name evidence="2" type="ORF">QVN81_01785</name>
    <name evidence="3" type="ORF">QVN84_01775</name>
</gene>
<dbReference type="InterPro" id="IPR036108">
    <property type="entry name" value="4pyrrol_syn_uPrphyn_synt_sf"/>
</dbReference>
<dbReference type="InterPro" id="IPR039793">
    <property type="entry name" value="UROS/Hem4"/>
</dbReference>
<feature type="domain" description="Tetrapyrrole biosynthesis uroporphyrinogen III synthase" evidence="1">
    <location>
        <begin position="24"/>
        <end position="237"/>
    </location>
</feature>
<dbReference type="Gene3D" id="3.40.50.10090">
    <property type="match status" value="2"/>
</dbReference>
<dbReference type="EMBL" id="JAUEIF010000001">
    <property type="protein sequence ID" value="MDN0024255.1"/>
    <property type="molecule type" value="Genomic_DNA"/>
</dbReference>
<accession>A0AAW7JG57</accession>
<dbReference type="CDD" id="cd06578">
    <property type="entry name" value="HemD"/>
    <property type="match status" value="1"/>
</dbReference>
<evidence type="ECO:0000313" key="2">
    <source>
        <dbReference type="EMBL" id="MDN0021759.1"/>
    </source>
</evidence>
<dbReference type="EC" id="4.2.1.75" evidence="3"/>
<dbReference type="GO" id="GO:0004852">
    <property type="term" value="F:uroporphyrinogen-III synthase activity"/>
    <property type="evidence" value="ECO:0007669"/>
    <property type="project" value="UniProtKB-EC"/>
</dbReference>
<dbReference type="GO" id="GO:0005829">
    <property type="term" value="C:cytosol"/>
    <property type="evidence" value="ECO:0007669"/>
    <property type="project" value="TreeGrafter"/>
</dbReference>
<dbReference type="EMBL" id="JAUEIE010000001">
    <property type="protein sequence ID" value="MDN0021759.1"/>
    <property type="molecule type" value="Genomic_DNA"/>
</dbReference>
<evidence type="ECO:0000313" key="4">
    <source>
        <dbReference type="Proteomes" id="UP001167831"/>
    </source>
</evidence>
<keyword evidence="3" id="KW-0456">Lyase</keyword>
<comment type="caution">
    <text evidence="3">The sequence shown here is derived from an EMBL/GenBank/DDBJ whole genome shotgun (WGS) entry which is preliminary data.</text>
</comment>
<dbReference type="Proteomes" id="UP001168478">
    <property type="component" value="Unassembled WGS sequence"/>
</dbReference>
<organism evidence="3 5">
    <name type="scientific">Leyella lascolaii</name>
    <dbReference type="NCBI Taxonomy" id="1776379"/>
    <lineage>
        <taxon>Bacteria</taxon>
        <taxon>Pseudomonadati</taxon>
        <taxon>Bacteroidota</taxon>
        <taxon>Bacteroidia</taxon>
        <taxon>Bacteroidales</taxon>
        <taxon>Prevotellaceae</taxon>
        <taxon>Leyella</taxon>
    </lineage>
</organism>
<evidence type="ECO:0000313" key="3">
    <source>
        <dbReference type="EMBL" id="MDN0024255.1"/>
    </source>
</evidence>
<dbReference type="Pfam" id="PF02602">
    <property type="entry name" value="HEM4"/>
    <property type="match status" value="1"/>
</dbReference>
<sequence>MIKKILISQPQPASEKSPYYDIAREFNVELVFRPFIKVEGLSPKEFRQQKISILDYTAIVFTSRHAIDNFFKLAKEMRVEIPEDMKYFCVTETIALYIQKYVQYRKRKVFFGTTGKIDDLLPTMVKHKEERYLVPMSEVHNDDVRKLLDSKGLTHGECVMYRTVSNDFTDEELEAFDYDMLVFFSPMGIKSFKKNIPDDKCANLRIATFGPATAKAVQESGMSLDIEAPTAEHPSMTSALRDYLKKNK</sequence>
<evidence type="ECO:0000313" key="5">
    <source>
        <dbReference type="Proteomes" id="UP001168478"/>
    </source>
</evidence>
<dbReference type="SUPFAM" id="SSF69618">
    <property type="entry name" value="HemD-like"/>
    <property type="match status" value="1"/>
</dbReference>
<dbReference type="GO" id="GO:0006780">
    <property type="term" value="P:uroporphyrinogen III biosynthetic process"/>
    <property type="evidence" value="ECO:0007669"/>
    <property type="project" value="InterPro"/>
</dbReference>
<keyword evidence="4" id="KW-1185">Reference proteome</keyword>
<evidence type="ECO:0000259" key="1">
    <source>
        <dbReference type="Pfam" id="PF02602"/>
    </source>
</evidence>
<dbReference type="Proteomes" id="UP001167831">
    <property type="component" value="Unassembled WGS sequence"/>
</dbReference>
<protein>
    <submittedName>
        <fullName evidence="3">Uroporphyrinogen-III synthase</fullName>
        <ecNumber evidence="3">4.2.1.75</ecNumber>
    </submittedName>
</protein>
<reference evidence="3" key="2">
    <citation type="submission" date="2023-08" db="EMBL/GenBank/DDBJ databases">
        <title>Identification and characterization of horizontal gene transfer across gut microbiota members of farm animals based on homology search.</title>
        <authorList>
            <person name="Schwarzerova J."/>
            <person name="Nykrynova M."/>
            <person name="Jureckova K."/>
            <person name="Cejkova D."/>
            <person name="Rychlik I."/>
        </authorList>
    </citation>
    <scope>NUCLEOTIDE SEQUENCE</scope>
    <source>
        <strain evidence="3">ET15</strain>
        <strain evidence="2">ET37</strain>
    </source>
</reference>
<dbReference type="PANTHER" id="PTHR12390">
    <property type="entry name" value="UROPORPHYRINOGEN III SYNTHASE"/>
    <property type="match status" value="1"/>
</dbReference>
<dbReference type="AlphaFoldDB" id="A0AAW7JG57"/>
<name>A0AAW7JG57_9BACT</name>
<dbReference type="RefSeq" id="WP_068856713.1">
    <property type="nucleotide sequence ID" value="NZ_CAUWBX010000016.1"/>
</dbReference>
<dbReference type="PANTHER" id="PTHR12390:SF0">
    <property type="entry name" value="UROPORPHYRINOGEN-III SYNTHASE"/>
    <property type="match status" value="1"/>
</dbReference>
<dbReference type="InterPro" id="IPR003754">
    <property type="entry name" value="4pyrrol_synth_uPrphyn_synth"/>
</dbReference>
<proteinExistence type="predicted"/>